<proteinExistence type="predicted"/>
<feature type="domain" description="CHK kinase-like" evidence="1">
    <location>
        <begin position="138"/>
        <end position="328"/>
    </location>
</feature>
<dbReference type="PANTHER" id="PTHR11012">
    <property type="entry name" value="PROTEIN KINASE-LIKE DOMAIN-CONTAINING"/>
    <property type="match status" value="1"/>
</dbReference>
<reference evidence="3" key="1">
    <citation type="submission" date="2025-08" db="UniProtKB">
        <authorList>
            <consortium name="RefSeq"/>
        </authorList>
    </citation>
    <scope>IDENTIFICATION</scope>
    <source>
        <strain evidence="3">11010-0011.00</strain>
        <tissue evidence="3">Whole body</tissue>
    </source>
</reference>
<name>A0A6J2T914_DROLE</name>
<organism evidence="2 3">
    <name type="scientific">Drosophila lebanonensis</name>
    <name type="common">Fruit fly</name>
    <name type="synonym">Scaptodrosophila lebanonensis</name>
    <dbReference type="NCBI Taxonomy" id="7225"/>
    <lineage>
        <taxon>Eukaryota</taxon>
        <taxon>Metazoa</taxon>
        <taxon>Ecdysozoa</taxon>
        <taxon>Arthropoda</taxon>
        <taxon>Hexapoda</taxon>
        <taxon>Insecta</taxon>
        <taxon>Pterygota</taxon>
        <taxon>Neoptera</taxon>
        <taxon>Endopterygota</taxon>
        <taxon>Diptera</taxon>
        <taxon>Brachycera</taxon>
        <taxon>Muscomorpha</taxon>
        <taxon>Ephydroidea</taxon>
        <taxon>Drosophilidae</taxon>
        <taxon>Scaptodrosophila</taxon>
    </lineage>
</organism>
<dbReference type="PANTHER" id="PTHR11012:SF56">
    <property type="entry name" value="CHK KINASE-LIKE DOMAIN-CONTAINING PROTEIN-RELATED"/>
    <property type="match status" value="1"/>
</dbReference>
<dbReference type="SMART" id="SM00587">
    <property type="entry name" value="CHK"/>
    <property type="match status" value="1"/>
</dbReference>
<evidence type="ECO:0000313" key="2">
    <source>
        <dbReference type="Proteomes" id="UP000504634"/>
    </source>
</evidence>
<dbReference type="SUPFAM" id="SSF56112">
    <property type="entry name" value="Protein kinase-like (PK-like)"/>
    <property type="match status" value="1"/>
</dbReference>
<sequence>MDRGQKENVVTSQAPKPPHIDAEYVERALRRAYNSEQLSVESCQIEGMNQRGENFCSDIYRVRVAYRQNENGPLQEDKLILKDLLPILAELGSSELHMNQQVLPAMAEIVAKAEPKLQDPKLSAKCIFAERAFQREIYLFEDLCELGYRTADRYNGLSFEEASVCMQKMAQFHAVSMQLIQEQPVIVDQLAPSDYLAGLENQFGQILVLDGTAHAADVVANWPGMAHIAAKMRAQCPKVYSKRMSDMVDPKKAAFTAIVHGDLWVNNTLLTPNAEQVIFVDYQNCFVASPALDLIYFLYTSIQLPVLQQKRTALIETYYESFAQTLRACRYPLTIPAYGDLLGEVERCLFYGYYGVVVELPICCASKAASEDFTLNTISDRDLMRKKRQELLANERVCDSLKSALPYFEQQGILEAL</sequence>
<gene>
    <name evidence="3" type="primary">LOC115622633</name>
</gene>
<dbReference type="InterPro" id="IPR004119">
    <property type="entry name" value="EcKL"/>
</dbReference>
<keyword evidence="2" id="KW-1185">Reference proteome</keyword>
<protein>
    <submittedName>
        <fullName evidence="3">Uncharacterized protein LOC115622633</fullName>
    </submittedName>
</protein>
<dbReference type="Gene3D" id="3.90.1200.10">
    <property type="match status" value="1"/>
</dbReference>
<dbReference type="InterPro" id="IPR011009">
    <property type="entry name" value="Kinase-like_dom_sf"/>
</dbReference>
<evidence type="ECO:0000313" key="3">
    <source>
        <dbReference type="RefSeq" id="XP_030372499.1"/>
    </source>
</evidence>
<dbReference type="GeneID" id="115622633"/>
<dbReference type="Proteomes" id="UP000504634">
    <property type="component" value="Unplaced"/>
</dbReference>
<dbReference type="Pfam" id="PF02958">
    <property type="entry name" value="EcKL"/>
    <property type="match status" value="1"/>
</dbReference>
<dbReference type="OrthoDB" id="8250698at2759"/>
<dbReference type="InterPro" id="IPR015897">
    <property type="entry name" value="CHK_kinase-like"/>
</dbReference>
<accession>A0A6J2T914</accession>
<dbReference type="RefSeq" id="XP_030372499.1">
    <property type="nucleotide sequence ID" value="XM_030516639.1"/>
</dbReference>
<dbReference type="AlphaFoldDB" id="A0A6J2T914"/>
<evidence type="ECO:0000259" key="1">
    <source>
        <dbReference type="SMART" id="SM00587"/>
    </source>
</evidence>